<dbReference type="EMBL" id="CAADRM010000089">
    <property type="protein sequence ID" value="VFU14295.1"/>
    <property type="molecule type" value="Genomic_DNA"/>
</dbReference>
<proteinExistence type="inferred from homology"/>
<dbReference type="PROSITE" id="PS00551">
    <property type="entry name" value="MOLYBDOPTERIN_PROK_1"/>
    <property type="match status" value="1"/>
</dbReference>
<dbReference type="Gene3D" id="2.20.25.90">
    <property type="entry name" value="ADC-like domains"/>
    <property type="match status" value="1"/>
</dbReference>
<dbReference type="FunFam" id="2.20.25.90:FF:000006">
    <property type="entry name" value="Formate dehydrogenase alpha subunit"/>
    <property type="match status" value="1"/>
</dbReference>
<name>A0A485LZK7_9ZZZZ</name>
<dbReference type="Pfam" id="PF04879">
    <property type="entry name" value="Molybdop_Fe4S4"/>
    <property type="match status" value="1"/>
</dbReference>
<reference evidence="10" key="1">
    <citation type="submission" date="2019-03" db="EMBL/GenBank/DDBJ databases">
        <authorList>
            <person name="Hao L."/>
        </authorList>
    </citation>
    <scope>NUCLEOTIDE SEQUENCE</scope>
</reference>
<evidence type="ECO:0000313" key="10">
    <source>
        <dbReference type="EMBL" id="VFU14295.1"/>
    </source>
</evidence>
<keyword evidence="6 10" id="KW-0560">Oxidoreductase</keyword>
<dbReference type="InterPro" id="IPR006963">
    <property type="entry name" value="Mopterin_OxRdtase_4Fe-4S_dom"/>
</dbReference>
<dbReference type="SUPFAM" id="SSF53706">
    <property type="entry name" value="Formate dehydrogenase/DMSO reductase, domains 1-3"/>
    <property type="match status" value="1"/>
</dbReference>
<dbReference type="InterPro" id="IPR027467">
    <property type="entry name" value="MopterinOxRdtase_cofactor_BS"/>
</dbReference>
<comment type="subcellular location">
    <subcellularLocation>
        <location evidence="2">Cell envelope</location>
    </subcellularLocation>
</comment>
<evidence type="ECO:0000256" key="7">
    <source>
        <dbReference type="ARBA" id="ARBA00023004"/>
    </source>
</evidence>
<evidence type="ECO:0000256" key="6">
    <source>
        <dbReference type="ARBA" id="ARBA00023002"/>
    </source>
</evidence>
<evidence type="ECO:0000256" key="5">
    <source>
        <dbReference type="ARBA" id="ARBA00022723"/>
    </source>
</evidence>
<organism evidence="10">
    <name type="scientific">anaerobic digester metagenome</name>
    <dbReference type="NCBI Taxonomy" id="1263854"/>
    <lineage>
        <taxon>unclassified sequences</taxon>
        <taxon>metagenomes</taxon>
        <taxon>ecological metagenomes</taxon>
    </lineage>
</organism>
<dbReference type="PROSITE" id="PS51669">
    <property type="entry name" value="4FE4S_MOW_BIS_MGD"/>
    <property type="match status" value="1"/>
</dbReference>
<dbReference type="GO" id="GO:0009055">
    <property type="term" value="F:electron transfer activity"/>
    <property type="evidence" value="ECO:0007669"/>
    <property type="project" value="TreeGrafter"/>
</dbReference>
<dbReference type="InterPro" id="IPR019546">
    <property type="entry name" value="TAT_signal_bac_arc"/>
</dbReference>
<evidence type="ECO:0000256" key="4">
    <source>
        <dbReference type="ARBA" id="ARBA00022485"/>
    </source>
</evidence>
<dbReference type="SMART" id="SM00926">
    <property type="entry name" value="Molybdop_Fe4S4"/>
    <property type="match status" value="1"/>
</dbReference>
<evidence type="ECO:0000256" key="2">
    <source>
        <dbReference type="ARBA" id="ARBA00004196"/>
    </source>
</evidence>
<dbReference type="AlphaFoldDB" id="A0A485LZK7"/>
<accession>A0A485LZK7</accession>
<dbReference type="EC" id="1.17.1.9" evidence="10"/>
<dbReference type="PANTHER" id="PTHR43598">
    <property type="entry name" value="TUNGSTEN-CONTAINING FORMYLMETHANOFURAN DEHYDROGENASE 2 SUBUNIT B"/>
    <property type="match status" value="1"/>
</dbReference>
<protein>
    <submittedName>
        <fullName evidence="10">Formate dehydrogenase subunit alpha</fullName>
        <ecNumber evidence="10">1.17.1.9</ecNumber>
    </submittedName>
</protein>
<evidence type="ECO:0000256" key="3">
    <source>
        <dbReference type="ARBA" id="ARBA00010312"/>
    </source>
</evidence>
<dbReference type="GO" id="GO:0030151">
    <property type="term" value="F:molybdenum ion binding"/>
    <property type="evidence" value="ECO:0007669"/>
    <property type="project" value="TreeGrafter"/>
</dbReference>
<dbReference type="GO" id="GO:0030313">
    <property type="term" value="C:cell envelope"/>
    <property type="evidence" value="ECO:0007669"/>
    <property type="project" value="UniProtKB-SubCell"/>
</dbReference>
<dbReference type="NCBIfam" id="TIGR01409">
    <property type="entry name" value="TAT_signal_seq"/>
    <property type="match status" value="1"/>
</dbReference>
<dbReference type="GO" id="GO:0009061">
    <property type="term" value="P:anaerobic respiration"/>
    <property type="evidence" value="ECO:0007669"/>
    <property type="project" value="TreeGrafter"/>
</dbReference>
<comment type="cofactor">
    <cofactor evidence="1">
        <name>[4Fe-4S] cluster</name>
        <dbReference type="ChEBI" id="CHEBI:49883"/>
    </cofactor>
</comment>
<keyword evidence="5" id="KW-0479">Metal-binding</keyword>
<evidence type="ECO:0000259" key="9">
    <source>
        <dbReference type="PROSITE" id="PS51669"/>
    </source>
</evidence>
<dbReference type="GO" id="GO:0051539">
    <property type="term" value="F:4 iron, 4 sulfur cluster binding"/>
    <property type="evidence" value="ECO:0007669"/>
    <property type="project" value="UniProtKB-KW"/>
</dbReference>
<dbReference type="Gene3D" id="3.40.50.740">
    <property type="match status" value="1"/>
</dbReference>
<comment type="similarity">
    <text evidence="3">Belongs to the prokaryotic molybdopterin-containing oxidoreductase family.</text>
</comment>
<evidence type="ECO:0000256" key="8">
    <source>
        <dbReference type="ARBA" id="ARBA00023014"/>
    </source>
</evidence>
<dbReference type="PROSITE" id="PS51318">
    <property type="entry name" value="TAT"/>
    <property type="match status" value="1"/>
</dbReference>
<evidence type="ECO:0000256" key="1">
    <source>
        <dbReference type="ARBA" id="ARBA00001966"/>
    </source>
</evidence>
<sequence length="185" mass="20042">MNVSRRGFLKLAGGTLAAAGIGASVGVKSAHARPSKIRYAREVPTVCPYCAVGCGIIAHVSNGKVINTEGDPDHPINRGSLCSKGSALYQIPNNDKRLSKVLYRAPGSDRWEVKSWDWALDKIARNIKDARDKGFVRTNAKGQVVNRVENIASLGGAGLDNEEVYSLVKFKRALGLVYLEHQARI</sequence>
<dbReference type="GO" id="GO:0008863">
    <property type="term" value="F:formate dehydrogenase (NAD+) activity"/>
    <property type="evidence" value="ECO:0007669"/>
    <property type="project" value="UniProtKB-EC"/>
</dbReference>
<dbReference type="InterPro" id="IPR006311">
    <property type="entry name" value="TAT_signal"/>
</dbReference>
<dbReference type="PANTHER" id="PTHR43598:SF1">
    <property type="entry name" value="FORMATE DEHYDROGENASE-O MAJOR SUBUNIT"/>
    <property type="match status" value="1"/>
</dbReference>
<keyword evidence="4" id="KW-0004">4Fe-4S</keyword>
<keyword evidence="8" id="KW-0411">Iron-sulfur</keyword>
<gene>
    <name evidence="10" type="primary">fdhA</name>
    <name evidence="10" type="ORF">SCFA_270065</name>
</gene>
<feature type="domain" description="4Fe-4S Mo/W bis-MGD-type" evidence="9">
    <location>
        <begin position="40"/>
        <end position="96"/>
    </location>
</feature>
<keyword evidence="7" id="KW-0408">Iron</keyword>